<dbReference type="HAMAP" id="MF_00815">
    <property type="entry name" value="ATP_synth_gamma_bact"/>
    <property type="match status" value="1"/>
</dbReference>
<accession>A0A364Y8B4</accession>
<dbReference type="PROSITE" id="PS00153">
    <property type="entry name" value="ATPASE_GAMMA"/>
    <property type="match status" value="1"/>
</dbReference>
<dbReference type="CDD" id="cd12151">
    <property type="entry name" value="F1-ATPase_gamma"/>
    <property type="match status" value="1"/>
</dbReference>
<keyword evidence="10" id="KW-1003">Cell membrane</keyword>
<dbReference type="RefSeq" id="WP_112745569.1">
    <property type="nucleotide sequence ID" value="NZ_QMFY01000001.1"/>
</dbReference>
<evidence type="ECO:0000256" key="2">
    <source>
        <dbReference type="ARBA" id="ARBA00004170"/>
    </source>
</evidence>
<dbReference type="OrthoDB" id="9812769at2"/>
<evidence type="ECO:0000256" key="3">
    <source>
        <dbReference type="ARBA" id="ARBA00007681"/>
    </source>
</evidence>
<evidence type="ECO:0000256" key="4">
    <source>
        <dbReference type="ARBA" id="ARBA00022448"/>
    </source>
</evidence>
<dbReference type="GO" id="GO:0042777">
    <property type="term" value="P:proton motive force-driven plasma membrane ATP synthesis"/>
    <property type="evidence" value="ECO:0007669"/>
    <property type="project" value="UniProtKB-UniRule"/>
</dbReference>
<dbReference type="PANTHER" id="PTHR11693:SF22">
    <property type="entry name" value="ATP SYNTHASE SUBUNIT GAMMA, MITOCHONDRIAL"/>
    <property type="match status" value="1"/>
</dbReference>
<sequence>MPSLKEVKGRITSVISTQQITKAMKMVAAAKLRKSQDRITQIRPFAQKLASILSNLSAAQSNSDGENWYSQQREVRNVLIVAISSDRGLCGSFNSNIFKGVARLVEEKYKNEYAKGHVTILPIGRKANEYFAKRKVAVVSDYATLFSNLTFDSASAAAEFMMNAFQQGKYDKIEIVYNEFKNVATQILRAEQFLPVVPPATSQNTSTQVDYIYQPSQEEIIDGLIPKSLKVQLFKSLLDSSASENGARMTAMDKATENAGELLKQLRLTYNRTRQAAITKEILEIVGGAEALKSA</sequence>
<dbReference type="GO" id="GO:0016787">
    <property type="term" value="F:hydrolase activity"/>
    <property type="evidence" value="ECO:0007669"/>
    <property type="project" value="UniProtKB-KW"/>
</dbReference>
<dbReference type="Proteomes" id="UP000251889">
    <property type="component" value="Unassembled WGS sequence"/>
</dbReference>
<dbReference type="NCBIfam" id="TIGR01146">
    <property type="entry name" value="ATPsyn_F1gamma"/>
    <property type="match status" value="1"/>
</dbReference>
<reference evidence="11 12" key="1">
    <citation type="submission" date="2018-06" db="EMBL/GenBank/DDBJ databases">
        <title>Chryseolinea flavus sp. nov., a member of the phylum Bacteroidetes isolated from soil.</title>
        <authorList>
            <person name="Li Y."/>
            <person name="Wang J."/>
        </authorList>
    </citation>
    <scope>NUCLEOTIDE SEQUENCE [LARGE SCALE GENOMIC DNA]</scope>
    <source>
        <strain evidence="11 12">SDU1-6</strain>
    </source>
</reference>
<dbReference type="GO" id="GO:0005524">
    <property type="term" value="F:ATP binding"/>
    <property type="evidence" value="ECO:0007669"/>
    <property type="project" value="UniProtKB-UniRule"/>
</dbReference>
<evidence type="ECO:0000256" key="1">
    <source>
        <dbReference type="ARBA" id="ARBA00003456"/>
    </source>
</evidence>
<keyword evidence="8 10" id="KW-0139">CF(1)</keyword>
<dbReference type="Gene3D" id="3.40.1380.10">
    <property type="match status" value="1"/>
</dbReference>
<evidence type="ECO:0000256" key="7">
    <source>
        <dbReference type="ARBA" id="ARBA00023136"/>
    </source>
</evidence>
<comment type="similarity">
    <text evidence="3 10">Belongs to the ATPase gamma chain family.</text>
</comment>
<keyword evidence="7 10" id="KW-0472">Membrane</keyword>
<keyword evidence="12" id="KW-1185">Reference proteome</keyword>
<dbReference type="GO" id="GO:0046933">
    <property type="term" value="F:proton-transporting ATP synthase activity, rotational mechanism"/>
    <property type="evidence" value="ECO:0007669"/>
    <property type="project" value="UniProtKB-UniRule"/>
</dbReference>
<comment type="function">
    <text evidence="1 10">Produces ATP from ADP in the presence of a proton gradient across the membrane. The gamma chain is believed to be important in regulating ATPase activity and the flow of protons through the CF(0) complex.</text>
</comment>
<dbReference type="InterPro" id="IPR035968">
    <property type="entry name" value="ATP_synth_F1_ATPase_gsu"/>
</dbReference>
<evidence type="ECO:0000256" key="8">
    <source>
        <dbReference type="ARBA" id="ARBA00023196"/>
    </source>
</evidence>
<comment type="caution">
    <text evidence="11">The sequence shown here is derived from an EMBL/GenBank/DDBJ whole genome shotgun (WGS) entry which is preliminary data.</text>
</comment>
<gene>
    <name evidence="10 11" type="primary">atpG</name>
    <name evidence="11" type="ORF">DQQ10_04520</name>
</gene>
<keyword evidence="11" id="KW-0378">Hydrolase</keyword>
<keyword evidence="6 10" id="KW-0406">Ion transport</keyword>
<organism evidence="11 12">
    <name type="scientific">Pseudochryseolinea flava</name>
    <dbReference type="NCBI Taxonomy" id="2059302"/>
    <lineage>
        <taxon>Bacteria</taxon>
        <taxon>Pseudomonadati</taxon>
        <taxon>Bacteroidota</taxon>
        <taxon>Cytophagia</taxon>
        <taxon>Cytophagales</taxon>
        <taxon>Fulvivirgaceae</taxon>
        <taxon>Pseudochryseolinea</taxon>
    </lineage>
</organism>
<evidence type="ECO:0000256" key="10">
    <source>
        <dbReference type="HAMAP-Rule" id="MF_00815"/>
    </source>
</evidence>
<proteinExistence type="inferred from homology"/>
<dbReference type="PANTHER" id="PTHR11693">
    <property type="entry name" value="ATP SYNTHASE GAMMA CHAIN"/>
    <property type="match status" value="1"/>
</dbReference>
<dbReference type="InterPro" id="IPR000131">
    <property type="entry name" value="ATP_synth_F1_gsu"/>
</dbReference>
<dbReference type="AlphaFoldDB" id="A0A364Y8B4"/>
<evidence type="ECO:0000256" key="5">
    <source>
        <dbReference type="ARBA" id="ARBA00022781"/>
    </source>
</evidence>
<keyword evidence="5 10" id="KW-0375">Hydrogen ion transport</keyword>
<dbReference type="Gene3D" id="1.10.287.80">
    <property type="entry name" value="ATP synthase, gamma subunit, helix hairpin domain"/>
    <property type="match status" value="1"/>
</dbReference>
<dbReference type="SUPFAM" id="SSF52943">
    <property type="entry name" value="ATP synthase (F1-ATPase), gamma subunit"/>
    <property type="match status" value="1"/>
</dbReference>
<evidence type="ECO:0000313" key="12">
    <source>
        <dbReference type="Proteomes" id="UP000251889"/>
    </source>
</evidence>
<keyword evidence="4 10" id="KW-0813">Transport</keyword>
<evidence type="ECO:0000313" key="11">
    <source>
        <dbReference type="EMBL" id="RAW03354.1"/>
    </source>
</evidence>
<dbReference type="GO" id="GO:0045259">
    <property type="term" value="C:proton-transporting ATP synthase complex"/>
    <property type="evidence" value="ECO:0007669"/>
    <property type="project" value="UniProtKB-KW"/>
</dbReference>
<evidence type="ECO:0000256" key="9">
    <source>
        <dbReference type="ARBA" id="ARBA00023310"/>
    </source>
</evidence>
<dbReference type="InterPro" id="IPR023632">
    <property type="entry name" value="ATP_synth_F1_gsu_CS"/>
</dbReference>
<dbReference type="Pfam" id="PF00231">
    <property type="entry name" value="ATP-synt"/>
    <property type="match status" value="1"/>
</dbReference>
<dbReference type="GO" id="GO:0005886">
    <property type="term" value="C:plasma membrane"/>
    <property type="evidence" value="ECO:0007669"/>
    <property type="project" value="UniProtKB-SubCell"/>
</dbReference>
<evidence type="ECO:0000256" key="6">
    <source>
        <dbReference type="ARBA" id="ARBA00023065"/>
    </source>
</evidence>
<keyword evidence="9 10" id="KW-0066">ATP synthesis</keyword>
<dbReference type="EMBL" id="QMFY01000001">
    <property type="protein sequence ID" value="RAW03354.1"/>
    <property type="molecule type" value="Genomic_DNA"/>
</dbReference>
<comment type="subcellular location">
    <subcellularLocation>
        <location evidence="10">Cell membrane</location>
        <topology evidence="10">Peripheral membrane protein</topology>
    </subcellularLocation>
    <subcellularLocation>
        <location evidence="2">Membrane</location>
        <topology evidence="2">Peripheral membrane protein</topology>
    </subcellularLocation>
</comment>
<dbReference type="PRINTS" id="PR00126">
    <property type="entry name" value="ATPASEGAMMA"/>
</dbReference>
<comment type="subunit">
    <text evidence="10">F-type ATPases have 2 components, CF(1) - the catalytic core - and CF(0) - the membrane proton channel. CF(1) has five subunits: alpha(3), beta(3), gamma(1), delta(1), epsilon(1). CF(0) has three main subunits: a, b and c.</text>
</comment>
<protein>
    <recommendedName>
        <fullName evidence="10">ATP synthase gamma chain</fullName>
    </recommendedName>
    <alternativeName>
        <fullName evidence="10">ATP synthase F1 sector gamma subunit</fullName>
    </alternativeName>
    <alternativeName>
        <fullName evidence="10">F-ATPase gamma subunit</fullName>
    </alternativeName>
</protein>
<name>A0A364Y8B4_9BACT</name>